<dbReference type="Gene3D" id="3.20.20.140">
    <property type="entry name" value="Metal-dependent hydrolases"/>
    <property type="match status" value="1"/>
</dbReference>
<dbReference type="PANTHER" id="PTHR10443">
    <property type="entry name" value="MICROSOMAL DIPEPTIDASE"/>
    <property type="match status" value="1"/>
</dbReference>
<proteinExistence type="predicted"/>
<accession>A0A6I4ZYZ6</accession>
<dbReference type="PROSITE" id="PS51365">
    <property type="entry name" value="RENAL_DIPEPTIDASE_2"/>
    <property type="match status" value="1"/>
</dbReference>
<dbReference type="AlphaFoldDB" id="A0A6I4ZYZ6"/>
<name>A0A6I4ZYZ6_9BACI</name>
<dbReference type="Proteomes" id="UP000468638">
    <property type="component" value="Unassembled WGS sequence"/>
</dbReference>
<dbReference type="GO" id="GO:0006508">
    <property type="term" value="P:proteolysis"/>
    <property type="evidence" value="ECO:0007669"/>
    <property type="project" value="InterPro"/>
</dbReference>
<dbReference type="EMBL" id="WMEQ01000003">
    <property type="protein sequence ID" value="MYL33220.1"/>
    <property type="molecule type" value="Genomic_DNA"/>
</dbReference>
<evidence type="ECO:0000313" key="2">
    <source>
        <dbReference type="Proteomes" id="UP000468638"/>
    </source>
</evidence>
<dbReference type="SUPFAM" id="SSF51556">
    <property type="entry name" value="Metallo-dependent hydrolases"/>
    <property type="match status" value="1"/>
</dbReference>
<gene>
    <name evidence="1" type="ORF">GLW05_06355</name>
</gene>
<comment type="caution">
    <text evidence="1">The sequence shown here is derived from an EMBL/GenBank/DDBJ whole genome shotgun (WGS) entry which is preliminary data.</text>
</comment>
<sequence>MVTNLSKNIVGTVKRNLWTGGIRDLIIDSHCDVLLKLWEKPGRSFYNSPDLRVNYQKWINNSVKVQCFAIFIPEHVPSSEQYNVALKMVDIFYENIVHPYPEIKHITCKQDILDLKHNEKGAVLTLEGCHPIGEDLVKLKTLIRLGVRAVGLTWNQANAVCDGIGEERGAGLSSFGVEVVHVLNSHMIWTDVSHLSYKGFWDTMKIAHYPMASHSNAYSLTPHPRNLRDLQVKELIHRNAYIGVTYVADFLRANGEASIYDVIDHIQYIVSLGGENSVGLGSDFDGTESIIKYLYDYQDYDSFVQLLKRTLSPSLYENVTHENFIRAFPQK</sequence>
<dbReference type="Pfam" id="PF01244">
    <property type="entry name" value="Peptidase_M19"/>
    <property type="match status" value="1"/>
</dbReference>
<organism evidence="1 2">
    <name type="scientific">Pontibacillus yanchengensis</name>
    <dbReference type="NCBI Taxonomy" id="462910"/>
    <lineage>
        <taxon>Bacteria</taxon>
        <taxon>Bacillati</taxon>
        <taxon>Bacillota</taxon>
        <taxon>Bacilli</taxon>
        <taxon>Bacillales</taxon>
        <taxon>Bacillaceae</taxon>
        <taxon>Pontibacillus</taxon>
    </lineage>
</organism>
<dbReference type="InterPro" id="IPR008257">
    <property type="entry name" value="Pept_M19"/>
</dbReference>
<dbReference type="CDD" id="cd01301">
    <property type="entry name" value="rDP_like"/>
    <property type="match status" value="1"/>
</dbReference>
<dbReference type="PANTHER" id="PTHR10443:SF12">
    <property type="entry name" value="DIPEPTIDASE"/>
    <property type="match status" value="1"/>
</dbReference>
<dbReference type="GO" id="GO:0070573">
    <property type="term" value="F:metallodipeptidase activity"/>
    <property type="evidence" value="ECO:0007669"/>
    <property type="project" value="InterPro"/>
</dbReference>
<dbReference type="InterPro" id="IPR032466">
    <property type="entry name" value="Metal_Hydrolase"/>
</dbReference>
<protein>
    <submittedName>
        <fullName evidence="1">Membrane dipeptidase</fullName>
    </submittedName>
</protein>
<evidence type="ECO:0000313" key="1">
    <source>
        <dbReference type="EMBL" id="MYL33220.1"/>
    </source>
</evidence>
<reference evidence="1 2" key="1">
    <citation type="submission" date="2019-11" db="EMBL/GenBank/DDBJ databases">
        <title>Genome sequences of 17 halophilic strains isolated from different environments.</title>
        <authorList>
            <person name="Furrow R.E."/>
        </authorList>
    </citation>
    <scope>NUCLEOTIDE SEQUENCE [LARGE SCALE GENOMIC DNA]</scope>
    <source>
        <strain evidence="1 2">22514_16_FS</strain>
    </source>
</reference>